<evidence type="ECO:0000256" key="4">
    <source>
        <dbReference type="ARBA" id="ARBA00023136"/>
    </source>
</evidence>
<gene>
    <name evidence="7" type="ORF">HAD_02495</name>
</gene>
<keyword evidence="1" id="KW-1003">Cell membrane</keyword>
<protein>
    <recommendedName>
        <fullName evidence="6">DUF5698 domain-containing protein</fullName>
    </recommendedName>
</protein>
<reference evidence="7 8" key="1">
    <citation type="journal article" date="2014" name="Antonie Van Leeuwenhoek">
        <title>Hyphomonas beringensis sp. nov. and Hyphomonas chukchiensis sp. nov., isolated from surface seawater of the Bering Sea and Chukchi Sea.</title>
        <authorList>
            <person name="Li C."/>
            <person name="Lai Q."/>
            <person name="Li G."/>
            <person name="Dong C."/>
            <person name="Wang J."/>
            <person name="Liao Y."/>
            <person name="Shao Z."/>
        </authorList>
    </citation>
    <scope>NUCLEOTIDE SEQUENCE [LARGE SCALE GENOMIC DNA]</scope>
    <source>
        <strain evidence="7 8">MHS-3</strain>
    </source>
</reference>
<keyword evidence="4 5" id="KW-0472">Membrane</keyword>
<dbReference type="Proteomes" id="UP000027446">
    <property type="component" value="Unassembled WGS sequence"/>
</dbReference>
<dbReference type="eggNOG" id="COG4843">
    <property type="taxonomic scope" value="Bacteria"/>
</dbReference>
<dbReference type="PANTHER" id="PTHR40060:SF1">
    <property type="entry name" value="UPF0316 PROTEIN YEBE"/>
    <property type="match status" value="1"/>
</dbReference>
<feature type="transmembrane region" description="Helical" evidence="5">
    <location>
        <begin position="6"/>
        <end position="24"/>
    </location>
</feature>
<evidence type="ECO:0000313" key="7">
    <source>
        <dbReference type="EMBL" id="KCZ84512.1"/>
    </source>
</evidence>
<feature type="transmembrane region" description="Helical" evidence="5">
    <location>
        <begin position="44"/>
        <end position="63"/>
    </location>
</feature>
<evidence type="ECO:0000256" key="1">
    <source>
        <dbReference type="ARBA" id="ARBA00022475"/>
    </source>
</evidence>
<evidence type="ECO:0000313" key="8">
    <source>
        <dbReference type="Proteomes" id="UP000027446"/>
    </source>
</evidence>
<dbReference type="PANTHER" id="PTHR40060">
    <property type="entry name" value="UPF0316 PROTEIN YEBE"/>
    <property type="match status" value="1"/>
</dbReference>
<dbReference type="OrthoDB" id="48231at2"/>
<keyword evidence="3 5" id="KW-1133">Transmembrane helix</keyword>
<keyword evidence="8" id="KW-1185">Reference proteome</keyword>
<evidence type="ECO:0000259" key="6">
    <source>
        <dbReference type="Pfam" id="PF18955"/>
    </source>
</evidence>
<evidence type="ECO:0000256" key="3">
    <source>
        <dbReference type="ARBA" id="ARBA00022989"/>
    </source>
</evidence>
<evidence type="ECO:0000256" key="5">
    <source>
        <dbReference type="SAM" id="Phobius"/>
    </source>
</evidence>
<dbReference type="PATRIC" id="fig|1280949.3.peg.514"/>
<feature type="transmembrane region" description="Helical" evidence="5">
    <location>
        <begin position="69"/>
        <end position="89"/>
    </location>
</feature>
<keyword evidence="2 5" id="KW-0812">Transmembrane</keyword>
<dbReference type="InterPro" id="IPR044035">
    <property type="entry name" value="DUF5698"/>
</dbReference>
<sequence length="177" mass="19017">MLEFTAPSVVLLEAAALIFILRICDVSLGTLRLIMIAKGHRRPAAILGFFEVTIWILAVSQVLTGITNIWAVLGYSSGYAAGTSIGMLIESRFDLGKVEIRVLSQDKSDQILDALKALDVRVIQISVASSGQQLPTLLTIVPKSHAVGVLAAIRNADPGAYVVIEDVQRVIVPKIAR</sequence>
<comment type="caution">
    <text evidence="7">The sequence shown here is derived from an EMBL/GenBank/DDBJ whole genome shotgun (WGS) entry which is preliminary data.</text>
</comment>
<dbReference type="RefSeq" id="WP_035569248.1">
    <property type="nucleotide sequence ID" value="NZ_ARYH01000001.1"/>
</dbReference>
<evidence type="ECO:0000256" key="2">
    <source>
        <dbReference type="ARBA" id="ARBA00022692"/>
    </source>
</evidence>
<dbReference type="EMBL" id="ARYH01000001">
    <property type="protein sequence ID" value="KCZ84512.1"/>
    <property type="molecule type" value="Genomic_DNA"/>
</dbReference>
<name>A0A069E3H5_9PROT</name>
<dbReference type="InterPro" id="IPR022930">
    <property type="entry name" value="UPF0316"/>
</dbReference>
<dbReference type="AlphaFoldDB" id="A0A069E3H5"/>
<accession>A0A069E3H5</accession>
<dbReference type="Pfam" id="PF18955">
    <property type="entry name" value="DUF5698"/>
    <property type="match status" value="1"/>
</dbReference>
<organism evidence="7 8">
    <name type="scientific">Hyphomonas adhaerens MHS-3</name>
    <dbReference type="NCBI Taxonomy" id="1280949"/>
    <lineage>
        <taxon>Bacteria</taxon>
        <taxon>Pseudomonadati</taxon>
        <taxon>Pseudomonadota</taxon>
        <taxon>Alphaproteobacteria</taxon>
        <taxon>Hyphomonadales</taxon>
        <taxon>Hyphomonadaceae</taxon>
        <taxon>Hyphomonas</taxon>
    </lineage>
</organism>
<feature type="domain" description="DUF5698" evidence="6">
    <location>
        <begin position="30"/>
        <end position="87"/>
    </location>
</feature>
<proteinExistence type="predicted"/>
<dbReference type="STRING" id="1280949.HAD_02495"/>